<feature type="region of interest" description="Disordered" evidence="1">
    <location>
        <begin position="343"/>
        <end position="374"/>
    </location>
</feature>
<feature type="compositionally biased region" description="Acidic residues" evidence="1">
    <location>
        <begin position="245"/>
        <end position="256"/>
    </location>
</feature>
<feature type="region of interest" description="Disordered" evidence="1">
    <location>
        <begin position="1"/>
        <end position="33"/>
    </location>
</feature>
<evidence type="ECO:0000313" key="2">
    <source>
        <dbReference type="EMBL" id="PKV77205.1"/>
    </source>
</evidence>
<evidence type="ECO:0008006" key="4">
    <source>
        <dbReference type="Google" id="ProtNLM"/>
    </source>
</evidence>
<gene>
    <name evidence="2" type="ORF">ATK86_1534</name>
</gene>
<protein>
    <recommendedName>
        <fullName evidence="4">PPE family protein</fullName>
    </recommendedName>
</protein>
<feature type="region of interest" description="Disordered" evidence="1">
    <location>
        <begin position="196"/>
        <end position="310"/>
    </location>
</feature>
<name>A0A2N3V6D7_9NOCA</name>
<accession>A0A2N3V6D7</accession>
<dbReference type="InterPro" id="IPR036689">
    <property type="entry name" value="ESAT-6-like_sf"/>
</dbReference>
<dbReference type="Proteomes" id="UP000233766">
    <property type="component" value="Unassembled WGS sequence"/>
</dbReference>
<organism evidence="2 3">
    <name type="scientific">Nocardia fluminea</name>
    <dbReference type="NCBI Taxonomy" id="134984"/>
    <lineage>
        <taxon>Bacteria</taxon>
        <taxon>Bacillati</taxon>
        <taxon>Actinomycetota</taxon>
        <taxon>Actinomycetes</taxon>
        <taxon>Mycobacteriales</taxon>
        <taxon>Nocardiaceae</taxon>
        <taxon>Nocardia</taxon>
    </lineage>
</organism>
<sequence length="452" mass="47042">MRDREPGGIRDANTYPDYSSGTEDSGVPGGGENTHSWRYQEIVAAFGAIEVTDAVAQADRFEQIARWWDDGLRAFRHAVDESLASAWSGVGAVAAGRAVEDYVARAHQLTVALEQLPGVVRGAAEAIVATKYAVGSPGVEETGAAAWSADGAVHAMGSASAHGAASAAEEAARAAMRQRYVLPFAELVARIPVLPTPLRSLDSGEPNDRQLLIDSAGQSRGDRRAGLAVEVSADGEQNSSTSEEGTAEAEPIGDSEIDGRLRRGTEEPIDSPDSIDSGSVELDDRPTSSDCATTVASASAGVTGAAPASGTSAWTTPGGVGSLTAPTGTSAAPIDTTVVAAGRGPAAGSTAGRRGPRIYTSGTGDPTWSGLPPARTFRSARRTEAGYWPERSRIDGPGHRRRSVFRTRHNQVGRSLLPFRRSTADGACAGRGRRAWPAGVLDHAREHRGTTR</sequence>
<dbReference type="SUPFAM" id="SSF140453">
    <property type="entry name" value="EsxAB dimer-like"/>
    <property type="match status" value="1"/>
</dbReference>
<comment type="caution">
    <text evidence="2">The sequence shown here is derived from an EMBL/GenBank/DDBJ whole genome shotgun (WGS) entry which is preliminary data.</text>
</comment>
<reference evidence="2 3" key="1">
    <citation type="submission" date="2017-12" db="EMBL/GenBank/DDBJ databases">
        <title>Sequencing the genomes of 1000 Actinobacteria strains.</title>
        <authorList>
            <person name="Klenk H.-P."/>
        </authorList>
    </citation>
    <scope>NUCLEOTIDE SEQUENCE [LARGE SCALE GENOMIC DNA]</scope>
    <source>
        <strain evidence="2 3">DSM 44489</strain>
    </source>
</reference>
<dbReference type="EMBL" id="PJMW01000002">
    <property type="protein sequence ID" value="PKV77205.1"/>
    <property type="molecule type" value="Genomic_DNA"/>
</dbReference>
<proteinExistence type="predicted"/>
<feature type="compositionally biased region" description="Basic and acidic residues" evidence="1">
    <location>
        <begin position="257"/>
        <end position="266"/>
    </location>
</feature>
<evidence type="ECO:0000313" key="3">
    <source>
        <dbReference type="Proteomes" id="UP000233766"/>
    </source>
</evidence>
<keyword evidence="3" id="KW-1185">Reference proteome</keyword>
<dbReference type="AlphaFoldDB" id="A0A2N3V6D7"/>
<evidence type="ECO:0000256" key="1">
    <source>
        <dbReference type="SAM" id="MobiDB-lite"/>
    </source>
</evidence>
<feature type="compositionally biased region" description="Low complexity" evidence="1">
    <location>
        <begin position="292"/>
        <end position="310"/>
    </location>
</feature>